<dbReference type="Proteomes" id="UP000292927">
    <property type="component" value="Unassembled WGS sequence"/>
</dbReference>
<protein>
    <submittedName>
        <fullName evidence="2">Uncharacterized protein</fullName>
    </submittedName>
</protein>
<dbReference type="AlphaFoldDB" id="A0A4Q7PN91"/>
<dbReference type="RefSeq" id="WP_130432783.1">
    <property type="nucleotide sequence ID" value="NZ_SGXF01000001.1"/>
</dbReference>
<reference evidence="2 3" key="1">
    <citation type="submission" date="2019-02" db="EMBL/GenBank/DDBJ databases">
        <title>Genomic Encyclopedia of Type Strains, Phase IV (KMG-IV): sequencing the most valuable type-strain genomes for metagenomic binning, comparative biology and taxonomic classification.</title>
        <authorList>
            <person name="Goeker M."/>
        </authorList>
    </citation>
    <scope>NUCLEOTIDE SEQUENCE [LARGE SCALE GENOMIC DNA]</scope>
    <source>
        <strain evidence="2 3">DSM 29486</strain>
    </source>
</reference>
<proteinExistence type="predicted"/>
<keyword evidence="1" id="KW-0472">Membrane</keyword>
<keyword evidence="1" id="KW-1133">Transmembrane helix</keyword>
<feature type="transmembrane region" description="Helical" evidence="1">
    <location>
        <begin position="61"/>
        <end position="83"/>
    </location>
</feature>
<evidence type="ECO:0000313" key="2">
    <source>
        <dbReference type="EMBL" id="RZT02419.1"/>
    </source>
</evidence>
<keyword evidence="1" id="KW-0812">Transmembrane</keyword>
<name>A0A4Q7PN91_9FIRM</name>
<comment type="caution">
    <text evidence="2">The sequence shown here is derived from an EMBL/GenBank/DDBJ whole genome shotgun (WGS) entry which is preliminary data.</text>
</comment>
<evidence type="ECO:0000313" key="3">
    <source>
        <dbReference type="Proteomes" id="UP000292927"/>
    </source>
</evidence>
<keyword evidence="3" id="KW-1185">Reference proteome</keyword>
<sequence>MKLMKYLEKKYGYGADLNMAGVGNIFKISENKRSFAVKTLIASIIVMVLLLFSLLTPSNDAIMDIILLAFFFAVAVGSIIRIFRESSE</sequence>
<evidence type="ECO:0000256" key="1">
    <source>
        <dbReference type="SAM" id="Phobius"/>
    </source>
</evidence>
<feature type="transmembrane region" description="Helical" evidence="1">
    <location>
        <begin position="35"/>
        <end position="55"/>
    </location>
</feature>
<dbReference type="EMBL" id="SGXF01000001">
    <property type="protein sequence ID" value="RZT02419.1"/>
    <property type="molecule type" value="Genomic_DNA"/>
</dbReference>
<accession>A0A4Q7PN91</accession>
<gene>
    <name evidence="2" type="ORF">EV209_0534</name>
</gene>
<organism evidence="2 3">
    <name type="scientific">Cuneatibacter caecimuris</name>
    <dbReference type="NCBI Taxonomy" id="1796618"/>
    <lineage>
        <taxon>Bacteria</taxon>
        <taxon>Bacillati</taxon>
        <taxon>Bacillota</taxon>
        <taxon>Clostridia</taxon>
        <taxon>Lachnospirales</taxon>
        <taxon>Lachnospiraceae</taxon>
        <taxon>Cuneatibacter</taxon>
    </lineage>
</organism>